<dbReference type="Proteomes" id="UP000650605">
    <property type="component" value="Unassembled WGS sequence"/>
</dbReference>
<name>A0A8I1INS7_PAEPO</name>
<dbReference type="AlphaFoldDB" id="A0A8I1INS7"/>
<organism evidence="2 3">
    <name type="scientific">Paenibacillus polymyxa</name>
    <name type="common">Bacillus polymyxa</name>
    <dbReference type="NCBI Taxonomy" id="1406"/>
    <lineage>
        <taxon>Bacteria</taxon>
        <taxon>Bacillati</taxon>
        <taxon>Bacillota</taxon>
        <taxon>Bacilli</taxon>
        <taxon>Bacillales</taxon>
        <taxon>Paenibacillaceae</taxon>
        <taxon>Paenibacillus</taxon>
    </lineage>
</organism>
<feature type="compositionally biased region" description="Low complexity" evidence="1">
    <location>
        <begin position="656"/>
        <end position="666"/>
    </location>
</feature>
<dbReference type="Pfam" id="PF16510">
    <property type="entry name" value="P22_portal"/>
    <property type="match status" value="1"/>
</dbReference>
<accession>A0A8I1INS7</accession>
<reference evidence="2" key="1">
    <citation type="submission" date="2020-12" db="EMBL/GenBank/DDBJ databases">
        <title>Paenibacillus polymyxa LMG 27872: a double-edged sword.</title>
        <authorList>
            <person name="Langendries S."/>
            <person name="Garcia Mendez S."/>
            <person name="Beirinckx S."/>
            <person name="Viaene T."/>
            <person name="Baeyen S."/>
            <person name="Goeminne G."/>
            <person name="Willems A."/>
            <person name="Debode J."/>
            <person name="Goormachtig S."/>
        </authorList>
    </citation>
    <scope>NUCLEOTIDE SEQUENCE</scope>
    <source>
        <strain evidence="2">LMG 27872</strain>
    </source>
</reference>
<evidence type="ECO:0000256" key="1">
    <source>
        <dbReference type="SAM" id="MobiDB-lite"/>
    </source>
</evidence>
<comment type="caution">
    <text evidence="2">The sequence shown here is derived from an EMBL/GenBank/DDBJ whole genome shotgun (WGS) entry which is preliminary data.</text>
</comment>
<evidence type="ECO:0000313" key="3">
    <source>
        <dbReference type="Proteomes" id="UP000650605"/>
    </source>
</evidence>
<dbReference type="EMBL" id="JAEHFQ010000001">
    <property type="protein sequence ID" value="MBM0631987.1"/>
    <property type="molecule type" value="Genomic_DNA"/>
</dbReference>
<feature type="compositionally biased region" description="Basic and acidic residues" evidence="1">
    <location>
        <begin position="667"/>
        <end position="678"/>
    </location>
</feature>
<sequence length="705" mass="80540">MAKVLDKIRGIFSEVSGEKQDSTNPNTPEQQQMWDTVYEDYQVFKAARQPVERHWRKEQRFYMGDHWHGLRTEAVSKRRPDAVENVAFSQIEAIVGKLAGWMPYPDYSAPEPGDEQKARDLNDYMPYELRKINFKQKHLRAVRRMVIHGPLVYKTIFDPTVEGGRGQNRYIGRNDILPVDLATFFPDPRINDFIYLQQMSAVITHTRQPLEYFRKRWPEQGRKVQPDNGSSDVDIFDNDVQDSRSFNHDTSIGSNHVTDKTSGLIEYWYRGLPKMVTEEDKEIFAEQADEMLQRGADPSELVAKAAGQMEGVHCIYISTSGVFLEHKSYMYDHGQYPFVARTLYPEEGSAWGKGFMRDMIKPQIMKNKYAEIAVETSAKQGGSAIMYEEGVITKPRTWQEQRGLPGAMLPVAPGRLNGVKELQGVNAPATVFNALDYYDKMLQKIPGQFDSANGQANSNVTSGEQAKALMAAAGTRLNTASDTIQEALEEVFAQYVELIVQFYTTERIARVTGRKVSISREAIVSRVPSEFQTGNVITDPVTREELPEKLPVEEEFTPEFDILVNISVDKPQDREYWLQLVFNLMNMRDPITQLPMVDAEAVRFVIQTGRMESMDVIKRRIEEAAGMQQQFAQAQQQAQEAQVQVQQLSQQNQAMEQQLQQFGGEQAQREQRDREFEQGMKQQKMNLDAAKVAHQLMQPQRSGQG</sequence>
<dbReference type="RefSeq" id="WP_165144824.1">
    <property type="nucleotide sequence ID" value="NZ_JAEHFQ010000001.1"/>
</dbReference>
<evidence type="ECO:0000313" key="2">
    <source>
        <dbReference type="EMBL" id="MBM0631987.1"/>
    </source>
</evidence>
<evidence type="ECO:0008006" key="4">
    <source>
        <dbReference type="Google" id="ProtNLM"/>
    </source>
</evidence>
<feature type="region of interest" description="Disordered" evidence="1">
    <location>
        <begin position="656"/>
        <end position="705"/>
    </location>
</feature>
<gene>
    <name evidence="2" type="ORF">JDW19_02440</name>
</gene>
<dbReference type="InterPro" id="IPR032427">
    <property type="entry name" value="P22_portal"/>
</dbReference>
<proteinExistence type="predicted"/>
<protein>
    <recommendedName>
        <fullName evidence="4">Portal protein</fullName>
    </recommendedName>
</protein>